<evidence type="ECO:0000256" key="1">
    <source>
        <dbReference type="SAM" id="MobiDB-lite"/>
    </source>
</evidence>
<comment type="caution">
    <text evidence="2">The sequence shown here is derived from an EMBL/GenBank/DDBJ whole genome shotgun (WGS) entry which is preliminary data.</text>
</comment>
<dbReference type="AlphaFoldDB" id="A0A8S9UL26"/>
<accession>A0A8S9UL26</accession>
<sequence>MAGARLVRAPPTKESVNKAEQADGCRTGEGAVCVLPVNAVQVTDELGNADATLVEKRAARRLKRREGKKMQVTKAKERRRVEEEATKAKVQRPTKSDEQ</sequence>
<dbReference type="EMBL" id="JAACNO010001370">
    <property type="protein sequence ID" value="KAF4141223.1"/>
    <property type="molecule type" value="Genomic_DNA"/>
</dbReference>
<feature type="region of interest" description="Disordered" evidence="1">
    <location>
        <begin position="62"/>
        <end position="99"/>
    </location>
</feature>
<organism evidence="2 3">
    <name type="scientific">Phytophthora infestans</name>
    <name type="common">Potato late blight agent</name>
    <name type="synonym">Botrytis infestans</name>
    <dbReference type="NCBI Taxonomy" id="4787"/>
    <lineage>
        <taxon>Eukaryota</taxon>
        <taxon>Sar</taxon>
        <taxon>Stramenopiles</taxon>
        <taxon>Oomycota</taxon>
        <taxon>Peronosporomycetes</taxon>
        <taxon>Peronosporales</taxon>
        <taxon>Peronosporaceae</taxon>
        <taxon>Phytophthora</taxon>
    </lineage>
</organism>
<name>A0A8S9UL26_PHYIN</name>
<protein>
    <submittedName>
        <fullName evidence="2">Uncharacterized protein</fullName>
    </submittedName>
</protein>
<dbReference type="Proteomes" id="UP000704712">
    <property type="component" value="Unassembled WGS sequence"/>
</dbReference>
<reference evidence="2" key="1">
    <citation type="submission" date="2020-03" db="EMBL/GenBank/DDBJ databases">
        <title>Hybrid Assembly of Korean Phytophthora infestans isolates.</title>
        <authorList>
            <person name="Prokchorchik M."/>
            <person name="Lee Y."/>
            <person name="Seo J."/>
            <person name="Cho J.-H."/>
            <person name="Park Y.-E."/>
            <person name="Jang D.-C."/>
            <person name="Im J.-S."/>
            <person name="Choi J.-G."/>
            <person name="Park H.-J."/>
            <person name="Lee G.-B."/>
            <person name="Lee Y.-G."/>
            <person name="Hong S.-Y."/>
            <person name="Cho K."/>
            <person name="Sohn K.H."/>
        </authorList>
    </citation>
    <scope>NUCLEOTIDE SEQUENCE</scope>
    <source>
        <strain evidence="2">KR_2_A2</strain>
    </source>
</reference>
<evidence type="ECO:0000313" key="3">
    <source>
        <dbReference type="Proteomes" id="UP000704712"/>
    </source>
</evidence>
<gene>
    <name evidence="2" type="ORF">GN958_ATG09588</name>
</gene>
<feature type="region of interest" description="Disordered" evidence="1">
    <location>
        <begin position="1"/>
        <end position="23"/>
    </location>
</feature>
<proteinExistence type="predicted"/>
<evidence type="ECO:0000313" key="2">
    <source>
        <dbReference type="EMBL" id="KAF4141223.1"/>
    </source>
</evidence>